<dbReference type="InterPro" id="IPR036028">
    <property type="entry name" value="SH3-like_dom_sf"/>
</dbReference>
<evidence type="ECO:0000256" key="10">
    <source>
        <dbReference type="ARBA" id="ARBA00029693"/>
    </source>
</evidence>
<organism evidence="16 17">
    <name type="scientific">Zootermopsis nevadensis</name>
    <name type="common">Dampwood termite</name>
    <dbReference type="NCBI Taxonomy" id="136037"/>
    <lineage>
        <taxon>Eukaryota</taxon>
        <taxon>Metazoa</taxon>
        <taxon>Ecdysozoa</taxon>
        <taxon>Arthropoda</taxon>
        <taxon>Hexapoda</taxon>
        <taxon>Insecta</taxon>
        <taxon>Pterygota</taxon>
        <taxon>Neoptera</taxon>
        <taxon>Polyneoptera</taxon>
        <taxon>Dictyoptera</taxon>
        <taxon>Blattodea</taxon>
        <taxon>Blattoidea</taxon>
        <taxon>Termitoidae</taxon>
        <taxon>Termopsidae</taxon>
        <taxon>Zootermopsis</taxon>
    </lineage>
</organism>
<evidence type="ECO:0000256" key="4">
    <source>
        <dbReference type="ARBA" id="ARBA00022692"/>
    </source>
</evidence>
<keyword evidence="4 14" id="KW-0812">Transmembrane</keyword>
<dbReference type="CDD" id="cd11864">
    <property type="entry name" value="SH3_PEX13_eumet"/>
    <property type="match status" value="1"/>
</dbReference>
<dbReference type="EMBL" id="KK852513">
    <property type="protein sequence ID" value="KDR22259.1"/>
    <property type="molecule type" value="Genomic_DNA"/>
</dbReference>
<keyword evidence="9" id="KW-0576">Peroxisome</keyword>
<evidence type="ECO:0000256" key="6">
    <source>
        <dbReference type="ARBA" id="ARBA00022989"/>
    </source>
</evidence>
<dbReference type="InterPro" id="IPR035463">
    <property type="entry name" value="Pex13"/>
</dbReference>
<dbReference type="OMA" id="QANERHY"/>
<dbReference type="STRING" id="136037.A0A067RR81"/>
<evidence type="ECO:0000256" key="2">
    <source>
        <dbReference type="ARBA" id="ARBA00022443"/>
    </source>
</evidence>
<keyword evidence="5" id="KW-0653">Protein transport</keyword>
<evidence type="ECO:0000256" key="5">
    <source>
        <dbReference type="ARBA" id="ARBA00022927"/>
    </source>
</evidence>
<evidence type="ECO:0000256" key="11">
    <source>
        <dbReference type="ARBA" id="ARBA00034535"/>
    </source>
</evidence>
<evidence type="ECO:0000313" key="16">
    <source>
        <dbReference type="EMBL" id="KDR22259.1"/>
    </source>
</evidence>
<dbReference type="Gene3D" id="2.30.30.40">
    <property type="entry name" value="SH3 Domains"/>
    <property type="match status" value="1"/>
</dbReference>
<dbReference type="PANTHER" id="PTHR19332">
    <property type="entry name" value="PEROXISOMAL MEMBRANE PROTEIN PEX13"/>
    <property type="match status" value="1"/>
</dbReference>
<keyword evidence="8 14" id="KW-0472">Membrane</keyword>
<evidence type="ECO:0000256" key="14">
    <source>
        <dbReference type="SAM" id="Phobius"/>
    </source>
</evidence>
<dbReference type="InterPro" id="IPR001452">
    <property type="entry name" value="SH3_domain"/>
</dbReference>
<dbReference type="GO" id="GO:0016560">
    <property type="term" value="P:protein import into peroxisome matrix, docking"/>
    <property type="evidence" value="ECO:0007669"/>
    <property type="project" value="InterPro"/>
</dbReference>
<evidence type="ECO:0000256" key="1">
    <source>
        <dbReference type="ARBA" id="ARBA00006033"/>
    </source>
</evidence>
<accession>A0A067RR81</accession>
<evidence type="ECO:0000256" key="12">
    <source>
        <dbReference type="ARBA" id="ARBA00046271"/>
    </source>
</evidence>
<reference evidence="16 17" key="1">
    <citation type="journal article" date="2014" name="Nat. Commun.">
        <title>Molecular traces of alternative social organization in a termite genome.</title>
        <authorList>
            <person name="Terrapon N."/>
            <person name="Li C."/>
            <person name="Robertson H.M."/>
            <person name="Ji L."/>
            <person name="Meng X."/>
            <person name="Booth W."/>
            <person name="Chen Z."/>
            <person name="Childers C.P."/>
            <person name="Glastad K.M."/>
            <person name="Gokhale K."/>
            <person name="Gowin J."/>
            <person name="Gronenberg W."/>
            <person name="Hermansen R.A."/>
            <person name="Hu H."/>
            <person name="Hunt B.G."/>
            <person name="Huylmans A.K."/>
            <person name="Khalil S.M."/>
            <person name="Mitchell R.D."/>
            <person name="Munoz-Torres M.C."/>
            <person name="Mustard J.A."/>
            <person name="Pan H."/>
            <person name="Reese J.T."/>
            <person name="Scharf M.E."/>
            <person name="Sun F."/>
            <person name="Vogel H."/>
            <person name="Xiao J."/>
            <person name="Yang W."/>
            <person name="Yang Z."/>
            <person name="Yang Z."/>
            <person name="Zhou J."/>
            <person name="Zhu J."/>
            <person name="Brent C.S."/>
            <person name="Elsik C.G."/>
            <person name="Goodisman M.A."/>
            <person name="Liberles D.A."/>
            <person name="Roe R.M."/>
            <person name="Vargo E.L."/>
            <person name="Vilcinskas A."/>
            <person name="Wang J."/>
            <person name="Bornberg-Bauer E."/>
            <person name="Korb J."/>
            <person name="Zhang G."/>
            <person name="Liebig J."/>
        </authorList>
    </citation>
    <scope>NUCLEOTIDE SEQUENCE [LARGE SCALE GENOMIC DNA]</scope>
    <source>
        <tissue evidence="16">Whole organism</tissue>
    </source>
</reference>
<dbReference type="PANTHER" id="PTHR19332:SF1">
    <property type="entry name" value="PEROXISOMAL MEMBRANE PROTEIN PEX13"/>
    <property type="match status" value="1"/>
</dbReference>
<keyword evidence="17" id="KW-1185">Reference proteome</keyword>
<dbReference type="OrthoDB" id="10037838at2759"/>
<dbReference type="GO" id="GO:0005778">
    <property type="term" value="C:peroxisomal membrane"/>
    <property type="evidence" value="ECO:0007669"/>
    <property type="project" value="UniProtKB-SubCell"/>
</dbReference>
<evidence type="ECO:0000256" key="3">
    <source>
        <dbReference type="ARBA" id="ARBA00022448"/>
    </source>
</evidence>
<dbReference type="Pfam" id="PF04088">
    <property type="entry name" value="Peroxin-13_N"/>
    <property type="match status" value="1"/>
</dbReference>
<proteinExistence type="inferred from homology"/>
<sequence length="434" mass="47690">MTAPTKPWEVTGINTRMAATPSIQNVTNYSRLQSSPTVPTVLNVPSCTPLNVRRVRTVPVPPPRPQGPILRQNYIPNNTHYLPYASYGSYGTSYGGYSGIGGYGSTYGGYGSYGGYGTNRFGHNFPENDPESRFIQMVEESSRPAFQSIESLVHAFGSVSFMMESTFNAVYSSFQAVLGVAENFGRLRTMFGQFFSTFAVLRTLQWLYKKLLYLIGLRQENPGREAIWRQAVAGTSELPTGMNSKDTRASWPIVMFVGILFIGPYLAWKLISSLSTFQSINPYNTREWKESKDVSCPAVALYDFTAASEKELGFNAGQTMTLAPKELQPQGARGWLLATLDGTRVGYIPYNYIRILSATKEAAAHTVGGATVPVQSATVDSDQDAHTMSAPCHHHIPQSGIDLPTQTAWIPQEEEPTPVVILNPTDICNSQKSS</sequence>
<dbReference type="FunCoup" id="A0A067RR81">
    <property type="interactions" value="574"/>
</dbReference>
<dbReference type="SUPFAM" id="SSF50044">
    <property type="entry name" value="SH3-domain"/>
    <property type="match status" value="1"/>
</dbReference>
<dbReference type="Proteomes" id="UP000027135">
    <property type="component" value="Unassembled WGS sequence"/>
</dbReference>
<evidence type="ECO:0000256" key="8">
    <source>
        <dbReference type="ARBA" id="ARBA00023136"/>
    </source>
</evidence>
<evidence type="ECO:0000256" key="13">
    <source>
        <dbReference type="PROSITE-ProRule" id="PRU00192"/>
    </source>
</evidence>
<feature type="transmembrane region" description="Helical" evidence="14">
    <location>
        <begin position="249"/>
        <end position="268"/>
    </location>
</feature>
<dbReference type="eggNOG" id="KOG3875">
    <property type="taxonomic scope" value="Eukaryota"/>
</dbReference>
<dbReference type="InParanoid" id="A0A067RR81"/>
<comment type="subcellular location">
    <subcellularLocation>
        <location evidence="12">Peroxisome membrane</location>
    </subcellularLocation>
</comment>
<evidence type="ECO:0000256" key="9">
    <source>
        <dbReference type="ARBA" id="ARBA00023140"/>
    </source>
</evidence>
<keyword evidence="3" id="KW-0813">Transport</keyword>
<feature type="domain" description="SH3" evidence="15">
    <location>
        <begin position="293"/>
        <end position="358"/>
    </location>
</feature>
<dbReference type="PROSITE" id="PS50002">
    <property type="entry name" value="SH3"/>
    <property type="match status" value="1"/>
</dbReference>
<evidence type="ECO:0000256" key="7">
    <source>
        <dbReference type="ARBA" id="ARBA00023010"/>
    </source>
</evidence>
<keyword evidence="7" id="KW-0811">Translocation</keyword>
<gene>
    <name evidence="16" type="ORF">L798_02364</name>
</gene>
<keyword evidence="2 13" id="KW-0728">SH3 domain</keyword>
<keyword evidence="6 14" id="KW-1133">Transmembrane helix</keyword>
<evidence type="ECO:0000259" key="15">
    <source>
        <dbReference type="PROSITE" id="PS50002"/>
    </source>
</evidence>
<name>A0A067RR81_ZOONE</name>
<dbReference type="SMART" id="SM00326">
    <property type="entry name" value="SH3"/>
    <property type="match status" value="1"/>
</dbReference>
<dbReference type="InterPro" id="IPR007223">
    <property type="entry name" value="Peroxin-13_N"/>
</dbReference>
<dbReference type="GO" id="GO:1990429">
    <property type="term" value="C:peroxisomal importomer complex"/>
    <property type="evidence" value="ECO:0007669"/>
    <property type="project" value="TreeGrafter"/>
</dbReference>
<evidence type="ECO:0000313" key="17">
    <source>
        <dbReference type="Proteomes" id="UP000027135"/>
    </source>
</evidence>
<dbReference type="AlphaFoldDB" id="A0A067RR81"/>
<comment type="similarity">
    <text evidence="1">Belongs to the peroxin-13 family.</text>
</comment>
<protein>
    <recommendedName>
        <fullName evidence="11">Peroxisomal membrane protein PEX13</fullName>
    </recommendedName>
    <alternativeName>
        <fullName evidence="10">Peroxin-13</fullName>
    </alternativeName>
</protein>
<dbReference type="Pfam" id="PF14604">
    <property type="entry name" value="SH3_9"/>
    <property type="match status" value="1"/>
</dbReference>